<keyword evidence="2" id="KW-1185">Reference proteome</keyword>
<dbReference type="EnsemblMetazoa" id="ASTEI10705-RA">
    <property type="protein sequence ID" value="ASTEI10705-PA"/>
    <property type="gene ID" value="ASTEI10705"/>
</dbReference>
<name>A0A182YQG9_ANOST</name>
<accession>A0A182YQG9</accession>
<reference evidence="1" key="2">
    <citation type="submission" date="2020-05" db="UniProtKB">
        <authorList>
            <consortium name="EnsemblMetazoa"/>
        </authorList>
    </citation>
    <scope>IDENTIFICATION</scope>
    <source>
        <strain evidence="1">Indian</strain>
    </source>
</reference>
<organism evidence="1 2">
    <name type="scientific">Anopheles stephensi</name>
    <name type="common">Indo-Pakistan malaria mosquito</name>
    <dbReference type="NCBI Taxonomy" id="30069"/>
    <lineage>
        <taxon>Eukaryota</taxon>
        <taxon>Metazoa</taxon>
        <taxon>Ecdysozoa</taxon>
        <taxon>Arthropoda</taxon>
        <taxon>Hexapoda</taxon>
        <taxon>Insecta</taxon>
        <taxon>Pterygota</taxon>
        <taxon>Neoptera</taxon>
        <taxon>Endopterygota</taxon>
        <taxon>Diptera</taxon>
        <taxon>Nematocera</taxon>
        <taxon>Culicoidea</taxon>
        <taxon>Culicidae</taxon>
        <taxon>Anophelinae</taxon>
        <taxon>Anopheles</taxon>
    </lineage>
</organism>
<protein>
    <submittedName>
        <fullName evidence="1">Uncharacterized protein</fullName>
    </submittedName>
</protein>
<dbReference type="OMA" id="YLESNCR"/>
<dbReference type="VEuPathDB" id="VectorBase:ASTEI20_039507"/>
<evidence type="ECO:0000313" key="2">
    <source>
        <dbReference type="Proteomes" id="UP000076408"/>
    </source>
</evidence>
<dbReference type="VEuPathDB" id="VectorBase:ASTE008429"/>
<dbReference type="AlphaFoldDB" id="A0A182YQG9"/>
<dbReference type="VEuPathDB" id="VectorBase:ASTEI10705"/>
<sequence length="364" mass="38586">MTRMMESDPYVWNRYLESNCRGGRDDSSASDEGDRERDTVTFFLGGCPSTSNLQMSALNTLNTGIIAPSTAASYNSSATGGTLSGYGPANTNSNSFTNTTTSSSGGYPSLSNYSVPAPPSGVHPTLPFSSSTGVAFPSISHEHSVGDSAQSLFGEEYQVSSSSPATIDRSVLPRGKKAPAKLPQVVPSAVGKAPMPPPRKTLSSQSLFQMARADSTDLVTLESPTVPAPPSASTVSTPASFAPVGATAGLVGFNQQQLPQHQQYIQHQQQLQQRFIDGKVSQQPQQHQQHGKDVLQDARRIGGGDQKSTTVAFGDAVAPVTSTALHQPDDAGSTDSSIFDEDVKKRPRKLFSFGKRFAKSKKQQ</sequence>
<proteinExistence type="predicted"/>
<evidence type="ECO:0000313" key="1">
    <source>
        <dbReference type="EnsemblMetazoa" id="ASTEI10705-PA"/>
    </source>
</evidence>
<dbReference type="Proteomes" id="UP000076408">
    <property type="component" value="Unassembled WGS sequence"/>
</dbReference>
<reference evidence="2" key="1">
    <citation type="journal article" date="2014" name="Genome Biol.">
        <title>Genome analysis of a major urban malaria vector mosquito, Anopheles stephensi.</title>
        <authorList>
            <person name="Jiang X."/>
            <person name="Peery A."/>
            <person name="Hall A.B."/>
            <person name="Sharma A."/>
            <person name="Chen X.G."/>
            <person name="Waterhouse R.M."/>
            <person name="Komissarov A."/>
            <person name="Riehle M.M."/>
            <person name="Shouche Y."/>
            <person name="Sharakhova M.V."/>
            <person name="Lawson D."/>
            <person name="Pakpour N."/>
            <person name="Arensburger P."/>
            <person name="Davidson V.L."/>
            <person name="Eiglmeier K."/>
            <person name="Emrich S."/>
            <person name="George P."/>
            <person name="Kennedy R.C."/>
            <person name="Mane S.P."/>
            <person name="Maslen G."/>
            <person name="Oringanje C."/>
            <person name="Qi Y."/>
            <person name="Settlage R."/>
            <person name="Tojo M."/>
            <person name="Tubio J.M."/>
            <person name="Unger M.F."/>
            <person name="Wang B."/>
            <person name="Vernick K.D."/>
            <person name="Ribeiro J.M."/>
            <person name="James A.A."/>
            <person name="Michel K."/>
            <person name="Riehle M.A."/>
            <person name="Luckhart S."/>
            <person name="Sharakhov I.V."/>
            <person name="Tu Z."/>
        </authorList>
    </citation>
    <scope>NUCLEOTIDE SEQUENCE [LARGE SCALE GENOMIC DNA]</scope>
    <source>
        <strain evidence="2">Indian</strain>
    </source>
</reference>